<dbReference type="Proteomes" id="UP000256373">
    <property type="component" value="Unassembled WGS sequence"/>
</dbReference>
<dbReference type="RefSeq" id="WP_115832869.1">
    <property type="nucleotide sequence ID" value="NZ_QNUL01000020.1"/>
</dbReference>
<evidence type="ECO:0000313" key="3">
    <source>
        <dbReference type="Proteomes" id="UP000256373"/>
    </source>
</evidence>
<protein>
    <submittedName>
        <fullName evidence="2">Uncharacterized protein</fullName>
    </submittedName>
</protein>
<keyword evidence="1" id="KW-0472">Membrane</keyword>
<sequence length="175" mass="20365">MERSSFKKKWYNWRMFALVIILAGIFIKFYILEDQDENAPVAVQLELDKVAFGSEQEVEAFLGKGKLLSYFHDDNLNCQQCPKMAYKDGKVEIIFINQIADRITLNGLSDYNFDGRVILGLLDLKEDIKPTIDNQELKQWDNYQKYSQISAFGRRGKIEYILIKAKARRNADPVK</sequence>
<keyword evidence="1" id="KW-1133">Transmembrane helix</keyword>
<dbReference type="EMBL" id="QNUL01000020">
    <property type="protein sequence ID" value="REA58535.1"/>
    <property type="molecule type" value="Genomic_DNA"/>
</dbReference>
<keyword evidence="3" id="KW-1185">Reference proteome</keyword>
<proteinExistence type="predicted"/>
<gene>
    <name evidence="2" type="ORF">DSL64_20840</name>
</gene>
<dbReference type="OrthoDB" id="9182060at2"/>
<reference evidence="2 3" key="1">
    <citation type="submission" date="2018-07" db="EMBL/GenBank/DDBJ databases">
        <title>Dyadobacter roseus sp. nov., isolated from rose rhizosphere soil.</title>
        <authorList>
            <person name="Chen L."/>
        </authorList>
    </citation>
    <scope>NUCLEOTIDE SEQUENCE [LARGE SCALE GENOMIC DNA]</scope>
    <source>
        <strain evidence="2 3">RS19</strain>
    </source>
</reference>
<organism evidence="2 3">
    <name type="scientific">Dyadobacter luteus</name>
    <dbReference type="NCBI Taxonomy" id="2259619"/>
    <lineage>
        <taxon>Bacteria</taxon>
        <taxon>Pseudomonadati</taxon>
        <taxon>Bacteroidota</taxon>
        <taxon>Cytophagia</taxon>
        <taxon>Cytophagales</taxon>
        <taxon>Spirosomataceae</taxon>
        <taxon>Dyadobacter</taxon>
    </lineage>
</organism>
<accession>A0A3D8Y6U9</accession>
<dbReference type="AlphaFoldDB" id="A0A3D8Y6U9"/>
<keyword evidence="1" id="KW-0812">Transmembrane</keyword>
<feature type="transmembrane region" description="Helical" evidence="1">
    <location>
        <begin position="12"/>
        <end position="31"/>
    </location>
</feature>
<evidence type="ECO:0000256" key="1">
    <source>
        <dbReference type="SAM" id="Phobius"/>
    </source>
</evidence>
<name>A0A3D8Y6U9_9BACT</name>
<comment type="caution">
    <text evidence="2">The sequence shown here is derived from an EMBL/GenBank/DDBJ whole genome shotgun (WGS) entry which is preliminary data.</text>
</comment>
<evidence type="ECO:0000313" key="2">
    <source>
        <dbReference type="EMBL" id="REA58535.1"/>
    </source>
</evidence>